<comment type="cofactor">
    <cofactor evidence="9">
        <name>Mg(2+)</name>
        <dbReference type="ChEBI" id="CHEBI:18420"/>
    </cofactor>
</comment>
<feature type="binding site" evidence="9">
    <location>
        <position position="42"/>
    </location>
    <ligand>
        <name>substrate</name>
    </ligand>
</feature>
<protein>
    <recommendedName>
        <fullName evidence="9">Phosphopantetheine adenylyltransferase</fullName>
        <ecNumber evidence="9">2.7.7.3</ecNumber>
    </recommendedName>
    <alternativeName>
        <fullName evidence="9">Dephospho-CoA pyrophosphorylase</fullName>
    </alternativeName>
    <alternativeName>
        <fullName evidence="9">Pantetheine-phosphate adenylyltransferase</fullName>
        <shortName evidence="9">PPAT</shortName>
    </alternativeName>
</protein>
<evidence type="ECO:0000313" key="11">
    <source>
        <dbReference type="EMBL" id="GAB0057213.1"/>
    </source>
</evidence>
<evidence type="ECO:0000259" key="10">
    <source>
        <dbReference type="Pfam" id="PF01467"/>
    </source>
</evidence>
<feature type="binding site" evidence="9">
    <location>
        <begin position="124"/>
        <end position="130"/>
    </location>
    <ligand>
        <name>ATP</name>
        <dbReference type="ChEBI" id="CHEBI:30616"/>
    </ligand>
</feature>
<dbReference type="EMBL" id="BAAFGK010000004">
    <property type="protein sequence ID" value="GAB0057213.1"/>
    <property type="molecule type" value="Genomic_DNA"/>
</dbReference>
<feature type="binding site" evidence="9">
    <location>
        <begin position="10"/>
        <end position="11"/>
    </location>
    <ligand>
        <name>ATP</name>
        <dbReference type="ChEBI" id="CHEBI:30616"/>
    </ligand>
</feature>
<evidence type="ECO:0000256" key="7">
    <source>
        <dbReference type="ARBA" id="ARBA00022993"/>
    </source>
</evidence>
<feature type="binding site" evidence="9">
    <location>
        <position position="99"/>
    </location>
    <ligand>
        <name>ATP</name>
        <dbReference type="ChEBI" id="CHEBI:30616"/>
    </ligand>
</feature>
<comment type="subunit">
    <text evidence="9">Homohexamer.</text>
</comment>
<evidence type="ECO:0000256" key="5">
    <source>
        <dbReference type="ARBA" id="ARBA00022840"/>
    </source>
</evidence>
<comment type="caution">
    <text evidence="11">The sequence shown here is derived from an EMBL/GenBank/DDBJ whole genome shotgun (WGS) entry which is preliminary data.</text>
</comment>
<keyword evidence="1 9" id="KW-0963">Cytoplasm</keyword>
<feature type="binding site" evidence="9">
    <location>
        <position position="88"/>
    </location>
    <ligand>
        <name>substrate</name>
    </ligand>
</feature>
<comment type="catalytic activity">
    <reaction evidence="8 9">
        <text>(R)-4'-phosphopantetheine + ATP + H(+) = 3'-dephospho-CoA + diphosphate</text>
        <dbReference type="Rhea" id="RHEA:19801"/>
        <dbReference type="ChEBI" id="CHEBI:15378"/>
        <dbReference type="ChEBI" id="CHEBI:30616"/>
        <dbReference type="ChEBI" id="CHEBI:33019"/>
        <dbReference type="ChEBI" id="CHEBI:57328"/>
        <dbReference type="ChEBI" id="CHEBI:61723"/>
        <dbReference type="EC" id="2.7.7.3"/>
    </reaction>
</comment>
<gene>
    <name evidence="9 11" type="primary">coaD</name>
    <name evidence="11" type="ORF">SIID45300_01536</name>
</gene>
<dbReference type="PRINTS" id="PR01020">
    <property type="entry name" value="LPSBIOSNTHSS"/>
</dbReference>
<dbReference type="Proteomes" id="UP001628193">
    <property type="component" value="Unassembled WGS sequence"/>
</dbReference>
<dbReference type="Gene3D" id="3.40.50.620">
    <property type="entry name" value="HUPs"/>
    <property type="match status" value="1"/>
</dbReference>
<name>A0ABQ0C8J2_9PROT</name>
<comment type="pathway">
    <text evidence="9">Cofactor biosynthesis; coenzyme A biosynthesis; CoA from (R)-pantothenate: step 4/5.</text>
</comment>
<keyword evidence="2 9" id="KW-0808">Transferase</keyword>
<evidence type="ECO:0000256" key="9">
    <source>
        <dbReference type="HAMAP-Rule" id="MF_00151"/>
    </source>
</evidence>
<dbReference type="NCBIfam" id="TIGR01510">
    <property type="entry name" value="coaD_prev_kdtB"/>
    <property type="match status" value="1"/>
</dbReference>
<keyword evidence="6 9" id="KW-0460">Magnesium</keyword>
<feature type="site" description="Transition state stabilizer" evidence="9">
    <location>
        <position position="18"/>
    </location>
</feature>
<feature type="binding site" evidence="9">
    <location>
        <position position="18"/>
    </location>
    <ligand>
        <name>ATP</name>
        <dbReference type="ChEBI" id="CHEBI:30616"/>
    </ligand>
</feature>
<feature type="binding site" evidence="9">
    <location>
        <begin position="89"/>
        <end position="91"/>
    </location>
    <ligand>
        <name>ATP</name>
        <dbReference type="ChEBI" id="CHEBI:30616"/>
    </ligand>
</feature>
<dbReference type="GO" id="GO:0004595">
    <property type="term" value="F:pantetheine-phosphate adenylyltransferase activity"/>
    <property type="evidence" value="ECO:0007669"/>
    <property type="project" value="UniProtKB-EC"/>
</dbReference>
<feature type="binding site" evidence="9">
    <location>
        <position position="74"/>
    </location>
    <ligand>
        <name>substrate</name>
    </ligand>
</feature>
<comment type="function">
    <text evidence="9">Reversibly transfers an adenylyl group from ATP to 4'-phosphopantetheine, yielding dephospho-CoA (dPCoA) and pyrophosphate.</text>
</comment>
<dbReference type="PANTHER" id="PTHR21342:SF1">
    <property type="entry name" value="PHOSPHOPANTETHEINE ADENYLYLTRANSFERASE"/>
    <property type="match status" value="1"/>
</dbReference>
<dbReference type="PANTHER" id="PTHR21342">
    <property type="entry name" value="PHOSPHOPANTETHEINE ADENYLYLTRANSFERASE"/>
    <property type="match status" value="1"/>
</dbReference>
<comment type="subcellular location">
    <subcellularLocation>
        <location evidence="9">Cytoplasm</location>
    </subcellularLocation>
</comment>
<evidence type="ECO:0000256" key="2">
    <source>
        <dbReference type="ARBA" id="ARBA00022679"/>
    </source>
</evidence>
<evidence type="ECO:0000313" key="12">
    <source>
        <dbReference type="Proteomes" id="UP001628193"/>
    </source>
</evidence>
<dbReference type="RefSeq" id="WP_420904914.1">
    <property type="nucleotide sequence ID" value="NZ_BAAFGK010000004.1"/>
</dbReference>
<reference evidence="11 12" key="1">
    <citation type="submission" date="2024-05" db="EMBL/GenBank/DDBJ databases">
        <authorList>
            <consortium name="Candidatus Magnetaquicoccaceae bacterium FCR-1 genome sequencing consortium"/>
            <person name="Shimoshige H."/>
            <person name="Shimamura S."/>
            <person name="Taoka A."/>
            <person name="Kobayashi H."/>
            <person name="Maekawa T."/>
        </authorList>
    </citation>
    <scope>NUCLEOTIDE SEQUENCE [LARGE SCALE GENOMIC DNA]</scope>
    <source>
        <strain evidence="11 12">FCR-1</strain>
    </source>
</reference>
<keyword evidence="4 9" id="KW-0547">Nucleotide-binding</keyword>
<feature type="domain" description="Cytidyltransferase-like" evidence="10">
    <location>
        <begin position="6"/>
        <end position="134"/>
    </location>
</feature>
<feature type="binding site" evidence="9">
    <location>
        <position position="10"/>
    </location>
    <ligand>
        <name>substrate</name>
    </ligand>
</feature>
<proteinExistence type="inferred from homology"/>
<evidence type="ECO:0000256" key="3">
    <source>
        <dbReference type="ARBA" id="ARBA00022695"/>
    </source>
</evidence>
<dbReference type="InterPro" id="IPR001980">
    <property type="entry name" value="PPAT"/>
</dbReference>
<keyword evidence="12" id="KW-1185">Reference proteome</keyword>
<dbReference type="InterPro" id="IPR004821">
    <property type="entry name" value="Cyt_trans-like"/>
</dbReference>
<keyword evidence="3 9" id="KW-0548">Nucleotidyltransferase</keyword>
<evidence type="ECO:0000256" key="1">
    <source>
        <dbReference type="ARBA" id="ARBA00022490"/>
    </source>
</evidence>
<accession>A0ABQ0C8J2</accession>
<evidence type="ECO:0000256" key="6">
    <source>
        <dbReference type="ARBA" id="ARBA00022842"/>
    </source>
</evidence>
<reference evidence="11 12" key="2">
    <citation type="submission" date="2024-09" db="EMBL/GenBank/DDBJ databases">
        <title>Draft genome sequence of Candidatus Magnetaquicoccaceae bacterium FCR-1.</title>
        <authorList>
            <person name="Shimoshige H."/>
            <person name="Shimamura S."/>
            <person name="Taoka A."/>
            <person name="Kobayashi H."/>
            <person name="Maekawa T."/>
        </authorList>
    </citation>
    <scope>NUCLEOTIDE SEQUENCE [LARGE SCALE GENOMIC DNA]</scope>
    <source>
        <strain evidence="11 12">FCR-1</strain>
    </source>
</reference>
<evidence type="ECO:0000256" key="8">
    <source>
        <dbReference type="ARBA" id="ARBA00029346"/>
    </source>
</evidence>
<dbReference type="CDD" id="cd02163">
    <property type="entry name" value="PPAT"/>
    <property type="match status" value="1"/>
</dbReference>
<dbReference type="SUPFAM" id="SSF52374">
    <property type="entry name" value="Nucleotidylyl transferase"/>
    <property type="match status" value="1"/>
</dbReference>
<dbReference type="HAMAP" id="MF_00151">
    <property type="entry name" value="PPAT_bact"/>
    <property type="match status" value="1"/>
</dbReference>
<keyword evidence="7 9" id="KW-0173">Coenzyme A biosynthesis</keyword>
<comment type="similarity">
    <text evidence="9">Belongs to the bacterial CoaD family.</text>
</comment>
<dbReference type="Pfam" id="PF01467">
    <property type="entry name" value="CTP_transf_like"/>
    <property type="match status" value="1"/>
</dbReference>
<sequence length="167" mass="18529">MNRIAVYPGSFDPVTFGHLDIIRRGARLVDRLVVAVAVNSEKNALFTGDERIGFLQEAVVGIPGVEVCRMDGLLVDFVRHLNAHFVLRGLRAVADFEYEFQMACMNRQLSSDVETVFLVSGEETMFLSSRLVREIAGMGGDVTRFTPAGVIPELRRRMMARLGRGPA</sequence>
<evidence type="ECO:0000256" key="4">
    <source>
        <dbReference type="ARBA" id="ARBA00022741"/>
    </source>
</evidence>
<dbReference type="NCBIfam" id="TIGR00125">
    <property type="entry name" value="cyt_tran_rel"/>
    <property type="match status" value="1"/>
</dbReference>
<dbReference type="InterPro" id="IPR014729">
    <property type="entry name" value="Rossmann-like_a/b/a_fold"/>
</dbReference>
<dbReference type="EC" id="2.7.7.3" evidence="9"/>
<organism evidence="11 12">
    <name type="scientific">Candidatus Magnetaquiglobus chichijimensis</name>
    <dbReference type="NCBI Taxonomy" id="3141448"/>
    <lineage>
        <taxon>Bacteria</taxon>
        <taxon>Pseudomonadati</taxon>
        <taxon>Pseudomonadota</taxon>
        <taxon>Magnetococcia</taxon>
        <taxon>Magnetococcales</taxon>
        <taxon>Candidatus Magnetaquicoccaceae</taxon>
        <taxon>Candidatus Magnetaquiglobus</taxon>
    </lineage>
</organism>
<keyword evidence="5 9" id="KW-0067">ATP-binding</keyword>